<dbReference type="RefSeq" id="WP_263051005.1">
    <property type="nucleotide sequence ID" value="NZ_CP106735.1"/>
</dbReference>
<evidence type="ECO:0000256" key="1">
    <source>
        <dbReference type="SAM" id="MobiDB-lite"/>
    </source>
</evidence>
<feature type="chain" id="PRO_5046093760" evidence="2">
    <location>
        <begin position="23"/>
        <end position="115"/>
    </location>
</feature>
<keyword evidence="2" id="KW-0732">Signal</keyword>
<gene>
    <name evidence="3" type="ORF">N7E81_18065</name>
</gene>
<feature type="region of interest" description="Disordered" evidence="1">
    <location>
        <begin position="25"/>
        <end position="55"/>
    </location>
</feature>
<keyword evidence="4" id="KW-1185">Reference proteome</keyword>
<proteinExistence type="predicted"/>
<feature type="compositionally biased region" description="Basic residues" evidence="1">
    <location>
        <begin position="92"/>
        <end position="103"/>
    </location>
</feature>
<evidence type="ECO:0000256" key="2">
    <source>
        <dbReference type="SAM" id="SignalP"/>
    </source>
</evidence>
<reference evidence="3" key="1">
    <citation type="submission" date="2022-10" db="EMBL/GenBank/DDBJ databases">
        <title>Comparative genomics and taxonomic characterization of three novel marine species of genus Reichenbachiella exhibiting antioxidant and polysaccharide degradation activities.</title>
        <authorList>
            <person name="Muhammad N."/>
            <person name="Lee Y.-J."/>
            <person name="Ko J."/>
            <person name="Kim S.-G."/>
        </authorList>
    </citation>
    <scope>NUCLEOTIDE SEQUENCE</scope>
    <source>
        <strain evidence="3">Wsw4-B4</strain>
    </source>
</reference>
<feature type="region of interest" description="Disordered" evidence="1">
    <location>
        <begin position="72"/>
        <end position="103"/>
    </location>
</feature>
<evidence type="ECO:0000313" key="3">
    <source>
        <dbReference type="EMBL" id="UXX79262.1"/>
    </source>
</evidence>
<evidence type="ECO:0000313" key="4">
    <source>
        <dbReference type="Proteomes" id="UP001062165"/>
    </source>
</evidence>
<protein>
    <submittedName>
        <fullName evidence="3">Uncharacterized protein</fullName>
    </submittedName>
</protein>
<feature type="compositionally biased region" description="Basic residues" evidence="1">
    <location>
        <begin position="72"/>
        <end position="81"/>
    </location>
</feature>
<feature type="signal peptide" evidence="2">
    <location>
        <begin position="1"/>
        <end position="22"/>
    </location>
</feature>
<dbReference type="EMBL" id="CP106735">
    <property type="protein sequence ID" value="UXX79262.1"/>
    <property type="molecule type" value="Genomic_DNA"/>
</dbReference>
<feature type="compositionally biased region" description="Basic residues" evidence="1">
    <location>
        <begin position="42"/>
        <end position="52"/>
    </location>
</feature>
<accession>A0ABY6CZC3</accession>
<sequence length="115" mass="13552">MRFLFLFCFGIFFILLSNESLAQTSRESEANPASSQSQIFQSKKKASKKSYNKKNDQGIKEYEALMKANKKKYRKREKGMKKPQYSDPSYFGHKKKPKKRPLKKRKFCEECGIVH</sequence>
<name>A0ABY6CZC3_9BACT</name>
<dbReference type="Proteomes" id="UP001062165">
    <property type="component" value="Chromosome"/>
</dbReference>
<organism evidence="3 4">
    <name type="scientific">Reichenbachiella carrageenanivorans</name>
    <dbReference type="NCBI Taxonomy" id="2979869"/>
    <lineage>
        <taxon>Bacteria</taxon>
        <taxon>Pseudomonadati</taxon>
        <taxon>Bacteroidota</taxon>
        <taxon>Cytophagia</taxon>
        <taxon>Cytophagales</taxon>
        <taxon>Reichenbachiellaceae</taxon>
        <taxon>Reichenbachiella</taxon>
    </lineage>
</organism>